<dbReference type="Pfam" id="PF16867">
    <property type="entry name" value="DMSP_lyase"/>
    <property type="match status" value="1"/>
</dbReference>
<dbReference type="InterPro" id="IPR014710">
    <property type="entry name" value="RmlC-like_jellyroll"/>
</dbReference>
<reference evidence="1" key="1">
    <citation type="submission" date="2021-04" db="EMBL/GenBank/DDBJ databases">
        <title>Pseudaminobacter soli sp. nov., isolated from paddy soil contaminated by heavy metals.</title>
        <authorList>
            <person name="Zhang K."/>
        </authorList>
    </citation>
    <scope>NUCLEOTIDE SEQUENCE</scope>
    <source>
        <strain evidence="1">19-2017</strain>
    </source>
</reference>
<name>A0A942I7L7_9HYPH</name>
<keyword evidence="2" id="KW-1185">Reference proteome</keyword>
<dbReference type="RefSeq" id="WP_188254060.1">
    <property type="nucleotide sequence ID" value="NZ_JABVCF010000003.1"/>
</dbReference>
<gene>
    <name evidence="1" type="ORF">KEU06_07725</name>
</gene>
<accession>A0A942I7L7</accession>
<dbReference type="SUPFAM" id="SSF51182">
    <property type="entry name" value="RmlC-like cupins"/>
    <property type="match status" value="1"/>
</dbReference>
<evidence type="ECO:0000313" key="1">
    <source>
        <dbReference type="EMBL" id="MBS3648515.1"/>
    </source>
</evidence>
<dbReference type="Gene3D" id="2.60.120.10">
    <property type="entry name" value="Jelly Rolls"/>
    <property type="match status" value="1"/>
</dbReference>
<proteinExistence type="predicted"/>
<dbReference type="AlphaFoldDB" id="A0A942I7L7"/>
<dbReference type="InterPro" id="IPR031723">
    <property type="entry name" value="DMSP_lyase"/>
</dbReference>
<organism evidence="1 2">
    <name type="scientific">Pseudaminobacter soli</name>
    <name type="common">ex Zhang et al. 2022</name>
    <dbReference type="NCBI Taxonomy" id="2831468"/>
    <lineage>
        <taxon>Bacteria</taxon>
        <taxon>Pseudomonadati</taxon>
        <taxon>Pseudomonadota</taxon>
        <taxon>Alphaproteobacteria</taxon>
        <taxon>Hyphomicrobiales</taxon>
        <taxon>Phyllobacteriaceae</taxon>
        <taxon>Pseudaminobacter</taxon>
    </lineage>
</organism>
<dbReference type="InterPro" id="IPR011051">
    <property type="entry name" value="RmlC_Cupin_sf"/>
</dbReference>
<comment type="caution">
    <text evidence="1">The sequence shown here is derived from an EMBL/GenBank/DDBJ whole genome shotgun (WGS) entry which is preliminary data.</text>
</comment>
<dbReference type="EMBL" id="JAGWCR010000003">
    <property type="protein sequence ID" value="MBS3648515.1"/>
    <property type="molecule type" value="Genomic_DNA"/>
</dbReference>
<evidence type="ECO:0000313" key="2">
    <source>
        <dbReference type="Proteomes" id="UP000680348"/>
    </source>
</evidence>
<dbReference type="GO" id="GO:0047869">
    <property type="term" value="F:dimethylpropiothetin dethiomethylase activity"/>
    <property type="evidence" value="ECO:0007669"/>
    <property type="project" value="InterPro"/>
</dbReference>
<protein>
    <submittedName>
        <fullName evidence="1">Transcriptional regulator</fullName>
    </submittedName>
</protein>
<dbReference type="Proteomes" id="UP000680348">
    <property type="component" value="Unassembled WGS sequence"/>
</dbReference>
<sequence length="204" mass="22510">MTRRSKELGSLLAGLESVISSAMREEPLGGTISDVFRALRTPTDRRPEHRPERLPACEGVADAISRARSGNPEIAEIADTFEKIEPLLSWRRRAGSETAEDPAFHDGHANALIIGPNGLEERADIWIGVSLMSPNVQYPVHRHPPEEIYVVLSPGEWKKGDEPWHVPGIGGLVHNPPGTIHSMRSANAPLLAFWLLWSESRISL</sequence>